<feature type="chain" id="PRO_5047239554" description="Lipoprotein" evidence="1">
    <location>
        <begin position="21"/>
        <end position="134"/>
    </location>
</feature>
<evidence type="ECO:0000313" key="2">
    <source>
        <dbReference type="EMBL" id="CAL1241454.1"/>
    </source>
</evidence>
<accession>A0ABP1CB11</accession>
<evidence type="ECO:0000256" key="1">
    <source>
        <dbReference type="SAM" id="SignalP"/>
    </source>
</evidence>
<gene>
    <name evidence="2" type="ORF">MECH1_V1_2678</name>
</gene>
<evidence type="ECO:0008006" key="4">
    <source>
        <dbReference type="Google" id="ProtNLM"/>
    </source>
</evidence>
<organism evidence="2 3">
    <name type="scientific">Candidatus Methylocalor cossyra</name>
    <dbReference type="NCBI Taxonomy" id="3108543"/>
    <lineage>
        <taxon>Bacteria</taxon>
        <taxon>Pseudomonadati</taxon>
        <taxon>Pseudomonadota</taxon>
        <taxon>Gammaproteobacteria</taxon>
        <taxon>Methylococcales</taxon>
        <taxon>Methylococcaceae</taxon>
        <taxon>Candidatus Methylocalor</taxon>
    </lineage>
</organism>
<reference evidence="2 3" key="1">
    <citation type="submission" date="2024-04" db="EMBL/GenBank/DDBJ databases">
        <authorList>
            <person name="Cremers G."/>
        </authorList>
    </citation>
    <scope>NUCLEOTIDE SEQUENCE [LARGE SCALE GENOMIC DNA]</scope>
    <source>
        <strain evidence="2">MeCH1-AG</strain>
    </source>
</reference>
<dbReference type="EMBL" id="OZ026884">
    <property type="protein sequence ID" value="CAL1241454.1"/>
    <property type="molecule type" value="Genomic_DNA"/>
</dbReference>
<keyword evidence="3" id="KW-1185">Reference proteome</keyword>
<evidence type="ECO:0000313" key="3">
    <source>
        <dbReference type="Proteomes" id="UP001497493"/>
    </source>
</evidence>
<dbReference type="RefSeq" id="WP_348757972.1">
    <property type="nucleotide sequence ID" value="NZ_OZ026884.1"/>
</dbReference>
<dbReference type="Proteomes" id="UP001497493">
    <property type="component" value="Chromosome"/>
</dbReference>
<sequence length="134" mass="14610">MKKKKLLPMLALLASGSAFGATDHYLLRDGSHVYHMKITQIGDDLSVSADVNFEPNAAESGKAACSAEVSGEAKRVGENELVMKKQVEGEARYCTLKIHLTPTGAKVEQSEDCTYYAAGICHFDSNGKELTRWK</sequence>
<name>A0ABP1CB11_9GAMM</name>
<feature type="signal peptide" evidence="1">
    <location>
        <begin position="1"/>
        <end position="20"/>
    </location>
</feature>
<proteinExistence type="predicted"/>
<keyword evidence="1" id="KW-0732">Signal</keyword>
<protein>
    <recommendedName>
        <fullName evidence="4">Lipoprotein</fullName>
    </recommendedName>
</protein>